<comment type="catalytic activity">
    <reaction evidence="7">
        <text>L-methionine + H2O = methanethiol + 2-oxobutanoate + NH4(+)</text>
        <dbReference type="Rhea" id="RHEA:23800"/>
        <dbReference type="ChEBI" id="CHEBI:15377"/>
        <dbReference type="ChEBI" id="CHEBI:16007"/>
        <dbReference type="ChEBI" id="CHEBI:16763"/>
        <dbReference type="ChEBI" id="CHEBI:28938"/>
        <dbReference type="ChEBI" id="CHEBI:57844"/>
        <dbReference type="EC" id="4.4.1.11"/>
    </reaction>
    <physiologicalReaction direction="left-to-right" evidence="7">
        <dbReference type="Rhea" id="RHEA:23801"/>
    </physiologicalReaction>
</comment>
<evidence type="ECO:0000256" key="1">
    <source>
        <dbReference type="ARBA" id="ARBA00001933"/>
    </source>
</evidence>
<dbReference type="GO" id="GO:0030170">
    <property type="term" value="F:pyridoxal phosphate binding"/>
    <property type="evidence" value="ECO:0007669"/>
    <property type="project" value="InterPro"/>
</dbReference>
<evidence type="ECO:0000256" key="4">
    <source>
        <dbReference type="ARBA" id="ARBA00047175"/>
    </source>
</evidence>
<dbReference type="AlphaFoldDB" id="A0A5C5BAL9"/>
<evidence type="ECO:0000313" key="12">
    <source>
        <dbReference type="Proteomes" id="UP000313849"/>
    </source>
</evidence>
<evidence type="ECO:0000256" key="10">
    <source>
        <dbReference type="SAM" id="MobiDB-lite"/>
    </source>
</evidence>
<feature type="compositionally biased region" description="Low complexity" evidence="10">
    <location>
        <begin position="1"/>
        <end position="27"/>
    </location>
</feature>
<comment type="caution">
    <text evidence="11">The sequence shown here is derived from an EMBL/GenBank/DDBJ whole genome shotgun (WGS) entry which is preliminary data.</text>
</comment>
<dbReference type="EMBL" id="VENP01000027">
    <property type="protein sequence ID" value="TNU73997.1"/>
    <property type="molecule type" value="Genomic_DNA"/>
</dbReference>
<feature type="region of interest" description="Disordered" evidence="10">
    <location>
        <begin position="1"/>
        <end position="31"/>
    </location>
</feature>
<dbReference type="RefSeq" id="WP_139986911.1">
    <property type="nucleotide sequence ID" value="NZ_VENP01000027.1"/>
</dbReference>
<reference evidence="11 12" key="1">
    <citation type="submission" date="2019-06" db="EMBL/GenBank/DDBJ databases">
        <title>Draft genome sequence of Miniimonas arenae KCTC 19750T isolated from sea sand.</title>
        <authorList>
            <person name="Park S.-J."/>
        </authorList>
    </citation>
    <scope>NUCLEOTIDE SEQUENCE [LARGE SCALE GENOMIC DNA]</scope>
    <source>
        <strain evidence="11 12">KCTC 19750</strain>
    </source>
</reference>
<dbReference type="PANTHER" id="PTHR11808:SF15">
    <property type="entry name" value="CYSTATHIONINE GAMMA-LYASE"/>
    <property type="match status" value="1"/>
</dbReference>
<keyword evidence="12" id="KW-1185">Reference proteome</keyword>
<evidence type="ECO:0000256" key="2">
    <source>
        <dbReference type="ARBA" id="ARBA00009077"/>
    </source>
</evidence>
<evidence type="ECO:0000313" key="11">
    <source>
        <dbReference type="EMBL" id="TNU73997.1"/>
    </source>
</evidence>
<dbReference type="InterPro" id="IPR015422">
    <property type="entry name" value="PyrdxlP-dep_Trfase_small"/>
</dbReference>
<sequence>MSQHSPASPASPAPHAAPASPASPASHVDSSFRPATTVVAAGRPAREPGAAVNPSIVYSSTYVGDETPAPGQLVYSRIGTDAWVPFEEALAALERADQPGLLFGSGMAAITAALDLVGPGAALVVPRHAYHAALVAARVLVERCGVRLRSVDIADTDAVAAATRGEGWDADGGGPAAVVWLETPTNPMLEIADIAAVSRVAHSVGGIVVVDNTFATPLLQRPLELGADVVVHSVTKYLAGHSDVTLGAAVTSDPDLYASLRRRRTFGGAIAGPMDAWLALRGLRTLALRVERAQENALELARRLVDHPAVLAVAHPGLPDHPQHALAGEQMDGYGAILTLCPRGGAAAAARLTGAVRLWLPATSLGGVESMIERRRRWPDEARSVPEELLRVSVGIEHLEDLWADLDQALRVSQER</sequence>
<dbReference type="Gene3D" id="3.90.1150.10">
    <property type="entry name" value="Aspartate Aminotransferase, domain 1"/>
    <property type="match status" value="1"/>
</dbReference>
<dbReference type="GO" id="GO:0005737">
    <property type="term" value="C:cytoplasm"/>
    <property type="evidence" value="ECO:0007669"/>
    <property type="project" value="TreeGrafter"/>
</dbReference>
<dbReference type="SUPFAM" id="SSF53383">
    <property type="entry name" value="PLP-dependent transferases"/>
    <property type="match status" value="1"/>
</dbReference>
<dbReference type="InterPro" id="IPR000277">
    <property type="entry name" value="Cys/Met-Metab_PyrdxlP-dep_enz"/>
</dbReference>
<comment type="similarity">
    <text evidence="2 9">Belongs to the trans-sulfuration enzymes family.</text>
</comment>
<evidence type="ECO:0000256" key="3">
    <source>
        <dbReference type="ARBA" id="ARBA00022898"/>
    </source>
</evidence>
<name>A0A5C5BAL9_9MICO</name>
<dbReference type="PIRSF" id="PIRSF001434">
    <property type="entry name" value="CGS"/>
    <property type="match status" value="1"/>
</dbReference>
<dbReference type="GO" id="GO:0019346">
    <property type="term" value="P:transsulfuration"/>
    <property type="evidence" value="ECO:0007669"/>
    <property type="project" value="InterPro"/>
</dbReference>
<dbReference type="InterPro" id="IPR015424">
    <property type="entry name" value="PyrdxlP-dep_Trfase"/>
</dbReference>
<dbReference type="EC" id="4.4.1.2" evidence="4"/>
<dbReference type="FunFam" id="3.40.640.10:FF:000046">
    <property type="entry name" value="Cystathionine gamma-lyase"/>
    <property type="match status" value="1"/>
</dbReference>
<dbReference type="InterPro" id="IPR015421">
    <property type="entry name" value="PyrdxlP-dep_Trfase_major"/>
</dbReference>
<comment type="cofactor">
    <cofactor evidence="1 9">
        <name>pyridoxal 5'-phosphate</name>
        <dbReference type="ChEBI" id="CHEBI:597326"/>
    </cofactor>
</comment>
<comment type="catalytic activity">
    <reaction evidence="6">
        <text>L-homocysteine + H2O = 2-oxobutanoate + hydrogen sulfide + NH4(+) + H(+)</text>
        <dbReference type="Rhea" id="RHEA:14501"/>
        <dbReference type="ChEBI" id="CHEBI:15377"/>
        <dbReference type="ChEBI" id="CHEBI:15378"/>
        <dbReference type="ChEBI" id="CHEBI:16763"/>
        <dbReference type="ChEBI" id="CHEBI:28938"/>
        <dbReference type="ChEBI" id="CHEBI:29919"/>
        <dbReference type="ChEBI" id="CHEBI:58199"/>
        <dbReference type="EC" id="4.4.1.2"/>
    </reaction>
    <physiologicalReaction direction="left-to-right" evidence="6">
        <dbReference type="Rhea" id="RHEA:14502"/>
    </physiologicalReaction>
</comment>
<dbReference type="OrthoDB" id="9780685at2"/>
<dbReference type="GO" id="GO:0018826">
    <property type="term" value="F:methionine gamma-lyase activity"/>
    <property type="evidence" value="ECO:0007669"/>
    <property type="project" value="UniProtKB-EC"/>
</dbReference>
<dbReference type="Proteomes" id="UP000313849">
    <property type="component" value="Unassembled WGS sequence"/>
</dbReference>
<feature type="modified residue" description="N6-(pyridoxal phosphate)lysine" evidence="8">
    <location>
        <position position="236"/>
    </location>
</feature>
<dbReference type="Gene3D" id="3.40.640.10">
    <property type="entry name" value="Type I PLP-dependent aspartate aminotransferase-like (Major domain)"/>
    <property type="match status" value="1"/>
</dbReference>
<organism evidence="11 12">
    <name type="scientific">Miniimonas arenae</name>
    <dbReference type="NCBI Taxonomy" id="676201"/>
    <lineage>
        <taxon>Bacteria</taxon>
        <taxon>Bacillati</taxon>
        <taxon>Actinomycetota</taxon>
        <taxon>Actinomycetes</taxon>
        <taxon>Micrococcales</taxon>
        <taxon>Beutenbergiaceae</taxon>
        <taxon>Miniimonas</taxon>
    </lineage>
</organism>
<gene>
    <name evidence="11" type="ORF">FH969_08360</name>
</gene>
<dbReference type="GO" id="GO:0047982">
    <property type="term" value="F:homocysteine desulfhydrase activity"/>
    <property type="evidence" value="ECO:0007669"/>
    <property type="project" value="UniProtKB-EC"/>
</dbReference>
<evidence type="ECO:0000256" key="9">
    <source>
        <dbReference type="RuleBase" id="RU362118"/>
    </source>
</evidence>
<evidence type="ECO:0000256" key="7">
    <source>
        <dbReference type="ARBA" id="ARBA00052699"/>
    </source>
</evidence>
<dbReference type="GO" id="GO:0019343">
    <property type="term" value="P:cysteine biosynthetic process via cystathionine"/>
    <property type="evidence" value="ECO:0007669"/>
    <property type="project" value="TreeGrafter"/>
</dbReference>
<dbReference type="Pfam" id="PF01053">
    <property type="entry name" value="Cys_Met_Meta_PP"/>
    <property type="match status" value="1"/>
</dbReference>
<protein>
    <recommendedName>
        <fullName evidence="4">homocysteine desulfhydrase</fullName>
        <ecNumber evidence="4">4.4.1.2</ecNumber>
    </recommendedName>
    <alternativeName>
        <fullName evidence="5">Homocysteine desulfhydrase</fullName>
    </alternativeName>
</protein>
<keyword evidence="3 8" id="KW-0663">Pyridoxal phosphate</keyword>
<dbReference type="GO" id="GO:0004123">
    <property type="term" value="F:cystathionine gamma-lyase activity"/>
    <property type="evidence" value="ECO:0007669"/>
    <property type="project" value="TreeGrafter"/>
</dbReference>
<evidence type="ECO:0000256" key="6">
    <source>
        <dbReference type="ARBA" id="ARBA00048780"/>
    </source>
</evidence>
<evidence type="ECO:0000256" key="8">
    <source>
        <dbReference type="PIRSR" id="PIRSR001434-2"/>
    </source>
</evidence>
<dbReference type="PANTHER" id="PTHR11808">
    <property type="entry name" value="TRANS-SULFURATION ENZYME FAMILY MEMBER"/>
    <property type="match status" value="1"/>
</dbReference>
<accession>A0A5C5BAL9</accession>
<evidence type="ECO:0000256" key="5">
    <source>
        <dbReference type="ARBA" id="ARBA00047199"/>
    </source>
</evidence>
<proteinExistence type="inferred from homology"/>